<evidence type="ECO:0000259" key="1">
    <source>
        <dbReference type="PROSITE" id="PS50076"/>
    </source>
</evidence>
<feature type="domain" description="J" evidence="1">
    <location>
        <begin position="55"/>
        <end position="122"/>
    </location>
</feature>
<dbReference type="FunFam" id="1.10.287.110:FF:000145">
    <property type="entry name" value="Chaperone protein dnaJ 20, chloroplastic"/>
    <property type="match status" value="1"/>
</dbReference>
<dbReference type="GO" id="GO:0009507">
    <property type="term" value="C:chloroplast"/>
    <property type="evidence" value="ECO:0007669"/>
    <property type="project" value="TreeGrafter"/>
</dbReference>
<gene>
    <name evidence="2" type="ORF">Goari_020372</name>
</gene>
<proteinExistence type="predicted"/>
<dbReference type="InterPro" id="IPR036869">
    <property type="entry name" value="J_dom_sf"/>
</dbReference>
<comment type="caution">
    <text evidence="2">The sequence shown here is derived from an EMBL/GenBank/DDBJ whole genome shotgun (WGS) entry which is preliminary data.</text>
</comment>
<evidence type="ECO:0000313" key="2">
    <source>
        <dbReference type="EMBL" id="MBA0702828.1"/>
    </source>
</evidence>
<evidence type="ECO:0000313" key="3">
    <source>
        <dbReference type="Proteomes" id="UP000593577"/>
    </source>
</evidence>
<organism evidence="2 3">
    <name type="scientific">Gossypium aridum</name>
    <name type="common">American cotton</name>
    <name type="synonym">Erioxylum aridum</name>
    <dbReference type="NCBI Taxonomy" id="34290"/>
    <lineage>
        <taxon>Eukaryota</taxon>
        <taxon>Viridiplantae</taxon>
        <taxon>Streptophyta</taxon>
        <taxon>Embryophyta</taxon>
        <taxon>Tracheophyta</taxon>
        <taxon>Spermatophyta</taxon>
        <taxon>Magnoliopsida</taxon>
        <taxon>eudicotyledons</taxon>
        <taxon>Gunneridae</taxon>
        <taxon>Pentapetalae</taxon>
        <taxon>rosids</taxon>
        <taxon>malvids</taxon>
        <taxon>Malvales</taxon>
        <taxon>Malvaceae</taxon>
        <taxon>Malvoideae</taxon>
        <taxon>Gossypium</taxon>
    </lineage>
</organism>
<reference evidence="2 3" key="1">
    <citation type="journal article" date="2019" name="Genome Biol. Evol.">
        <title>Insights into the evolution of the New World diploid cottons (Gossypium, subgenus Houzingenia) based on genome sequencing.</title>
        <authorList>
            <person name="Grover C.E."/>
            <person name="Arick M.A. 2nd"/>
            <person name="Thrash A."/>
            <person name="Conover J.L."/>
            <person name="Sanders W.S."/>
            <person name="Peterson D.G."/>
            <person name="Frelichowski J.E."/>
            <person name="Scheffler J.A."/>
            <person name="Scheffler B.E."/>
            <person name="Wendel J.F."/>
        </authorList>
    </citation>
    <scope>NUCLEOTIDE SEQUENCE [LARGE SCALE GENOMIC DNA]</scope>
    <source>
        <strain evidence="2">185</strain>
        <tissue evidence="2">Leaf</tissue>
    </source>
</reference>
<dbReference type="PANTHER" id="PTHR45090">
    <property type="entry name" value="CHAPERONE PROTEIN DNAJ 20 CHLOROPLASTIC"/>
    <property type="match status" value="1"/>
</dbReference>
<dbReference type="PRINTS" id="PR00625">
    <property type="entry name" value="JDOMAIN"/>
</dbReference>
<dbReference type="Proteomes" id="UP000593577">
    <property type="component" value="Unassembled WGS sequence"/>
</dbReference>
<sequence>MRCSYGLTAIPGTDARFFSPETSFLQLRRTFQPTRIKFGSFKIKAKIDEARKEMSFYELLGISETGTSLEIKQAYKQLARKYHPDVSPPDRVEEYTERFIRVQEAYETLSDPRTRALYDKDLALGIHLAFSARRRYQYDELLVRLPFISYLEFSYALQYDETAFASSLVFANVNAGLTNTHNCLESFDVPALLLDVDLEDRSEWKNRWQSQLSELKRRSMNRDAGGNMSWGARMRRQREELSKEL</sequence>
<name>A0A7J8YTC5_GOSAI</name>
<dbReference type="PROSITE" id="PS50076">
    <property type="entry name" value="DNAJ_2"/>
    <property type="match status" value="1"/>
</dbReference>
<dbReference type="InterPro" id="IPR018253">
    <property type="entry name" value="DnaJ_domain_CS"/>
</dbReference>
<dbReference type="PROSITE" id="PS00636">
    <property type="entry name" value="DNAJ_1"/>
    <property type="match status" value="1"/>
</dbReference>
<dbReference type="Gene3D" id="1.10.287.110">
    <property type="entry name" value="DnaJ domain"/>
    <property type="match status" value="1"/>
</dbReference>
<dbReference type="InterPro" id="IPR053232">
    <property type="entry name" value="DnaJ_C/III_chloroplastic"/>
</dbReference>
<dbReference type="InterPro" id="IPR001623">
    <property type="entry name" value="DnaJ_domain"/>
</dbReference>
<dbReference type="SMART" id="SM00271">
    <property type="entry name" value="DnaJ"/>
    <property type="match status" value="1"/>
</dbReference>
<dbReference type="PANTHER" id="PTHR45090:SF4">
    <property type="entry name" value="J DOMAIN-CONTAINING PROTEIN"/>
    <property type="match status" value="1"/>
</dbReference>
<dbReference type="SUPFAM" id="SSF46565">
    <property type="entry name" value="Chaperone J-domain"/>
    <property type="match status" value="1"/>
</dbReference>
<dbReference type="AlphaFoldDB" id="A0A7J8YTC5"/>
<protein>
    <recommendedName>
        <fullName evidence="1">J domain-containing protein</fullName>
    </recommendedName>
</protein>
<dbReference type="Pfam" id="PF00226">
    <property type="entry name" value="DnaJ"/>
    <property type="match status" value="1"/>
</dbReference>
<dbReference type="CDD" id="cd06257">
    <property type="entry name" value="DnaJ"/>
    <property type="match status" value="1"/>
</dbReference>
<keyword evidence="3" id="KW-1185">Reference proteome</keyword>
<dbReference type="EMBL" id="JABFAA010354042">
    <property type="protein sequence ID" value="MBA0702828.1"/>
    <property type="molecule type" value="Genomic_DNA"/>
</dbReference>
<accession>A0A7J8YTC5</accession>